<evidence type="ECO:0000256" key="2">
    <source>
        <dbReference type="SAM" id="MobiDB-lite"/>
    </source>
</evidence>
<dbReference type="Pfam" id="PF18289">
    <property type="entry name" value="HU-CCDC81_euk_2"/>
    <property type="match status" value="1"/>
</dbReference>
<dbReference type="InterPro" id="IPR028034">
    <property type="entry name" value="HU-CCDC81"/>
</dbReference>
<name>K3WSS4_GLOUD</name>
<feature type="coiled-coil region" evidence="1">
    <location>
        <begin position="435"/>
        <end position="493"/>
    </location>
</feature>
<protein>
    <recommendedName>
        <fullName evidence="7">CCDC81 HU domain-containing protein</fullName>
    </recommendedName>
</protein>
<evidence type="ECO:0000259" key="3">
    <source>
        <dbReference type="Pfam" id="PF14908"/>
    </source>
</evidence>
<evidence type="ECO:0000313" key="5">
    <source>
        <dbReference type="EnsemblProtists" id="PYU1_T008018"/>
    </source>
</evidence>
<dbReference type="PANTHER" id="PTHR14362:SF2">
    <property type="entry name" value="COILED-COIL DOMAIN-CONTAINING PROTEIN 81"/>
    <property type="match status" value="1"/>
</dbReference>
<dbReference type="Proteomes" id="UP000019132">
    <property type="component" value="Unassembled WGS sequence"/>
</dbReference>
<dbReference type="PANTHER" id="PTHR14362">
    <property type="entry name" value="COILED-COIL DOMAIN-CONTAINING PROTEIN 81"/>
    <property type="match status" value="1"/>
</dbReference>
<evidence type="ECO:0000313" key="6">
    <source>
        <dbReference type="Proteomes" id="UP000019132"/>
    </source>
</evidence>
<feature type="compositionally biased region" description="Basic and acidic residues" evidence="2">
    <location>
        <begin position="240"/>
        <end position="250"/>
    </location>
</feature>
<keyword evidence="1" id="KW-0175">Coiled coil</keyword>
<keyword evidence="6" id="KW-1185">Reference proteome</keyword>
<dbReference type="AlphaFoldDB" id="K3WSS4"/>
<organism evidence="5 6">
    <name type="scientific">Globisporangium ultimum (strain ATCC 200006 / CBS 805.95 / DAOM BR144)</name>
    <name type="common">Pythium ultimum</name>
    <dbReference type="NCBI Taxonomy" id="431595"/>
    <lineage>
        <taxon>Eukaryota</taxon>
        <taxon>Sar</taxon>
        <taxon>Stramenopiles</taxon>
        <taxon>Oomycota</taxon>
        <taxon>Peronosporomycetes</taxon>
        <taxon>Pythiales</taxon>
        <taxon>Pythiaceae</taxon>
        <taxon>Globisporangium</taxon>
    </lineage>
</organism>
<dbReference type="EMBL" id="GL376617">
    <property type="status" value="NOT_ANNOTATED_CDS"/>
    <property type="molecule type" value="Genomic_DNA"/>
</dbReference>
<evidence type="ECO:0000256" key="1">
    <source>
        <dbReference type="SAM" id="Coils"/>
    </source>
</evidence>
<proteinExistence type="predicted"/>
<dbReference type="InterPro" id="IPR026295">
    <property type="entry name" value="CCD81"/>
</dbReference>
<reference evidence="6" key="2">
    <citation type="submission" date="2010-04" db="EMBL/GenBank/DDBJ databases">
        <authorList>
            <person name="Buell R."/>
            <person name="Hamilton J."/>
            <person name="Hostetler J."/>
        </authorList>
    </citation>
    <scope>NUCLEOTIDE SEQUENCE [LARGE SCALE GENOMIC DNA]</scope>
    <source>
        <strain evidence="6">DAOM:BR144</strain>
    </source>
</reference>
<dbReference type="GO" id="GO:0005815">
    <property type="term" value="C:microtubule organizing center"/>
    <property type="evidence" value="ECO:0007669"/>
    <property type="project" value="TreeGrafter"/>
</dbReference>
<feature type="domain" description="CCDC81 HU" evidence="3">
    <location>
        <begin position="10"/>
        <end position="84"/>
    </location>
</feature>
<dbReference type="InterPro" id="IPR040673">
    <property type="entry name" value="CCDC81_HU_dom_2"/>
</dbReference>
<dbReference type="Pfam" id="PF14908">
    <property type="entry name" value="HU-CCDC81_euk_1"/>
    <property type="match status" value="1"/>
</dbReference>
<dbReference type="EnsemblProtists" id="PYU1_T008018">
    <property type="protein sequence ID" value="PYU1_T008018"/>
    <property type="gene ID" value="PYU1_G008002"/>
</dbReference>
<dbReference type="OMA" id="RFRNTEY"/>
<evidence type="ECO:0000259" key="4">
    <source>
        <dbReference type="Pfam" id="PF18289"/>
    </source>
</evidence>
<accession>K3WSS4</accession>
<feature type="region of interest" description="Disordered" evidence="2">
    <location>
        <begin position="232"/>
        <end position="299"/>
    </location>
</feature>
<feature type="domain" description="CCDC81 HU" evidence="4">
    <location>
        <begin position="95"/>
        <end position="168"/>
    </location>
</feature>
<dbReference type="eggNOG" id="KOG0279">
    <property type="taxonomic scope" value="Eukaryota"/>
</dbReference>
<feature type="compositionally biased region" description="Polar residues" evidence="2">
    <location>
        <begin position="271"/>
        <end position="299"/>
    </location>
</feature>
<dbReference type="HOGENOM" id="CLU_535869_0_0_1"/>
<evidence type="ECO:0008006" key="7">
    <source>
        <dbReference type="Google" id="ProtNLM"/>
    </source>
</evidence>
<dbReference type="InParanoid" id="K3WSS4"/>
<reference evidence="5" key="3">
    <citation type="submission" date="2015-02" db="UniProtKB">
        <authorList>
            <consortium name="EnsemblProtists"/>
        </authorList>
    </citation>
    <scope>IDENTIFICATION</scope>
    <source>
        <strain evidence="5">DAOM BR144</strain>
    </source>
</reference>
<sequence>MGRDAVLSECAQHLRSSSYEYEKLLGSSVDGVWQALESYIQRQLVNRKGVNVPVLGKLTFLRDVNPLTPVFILADRFATTYGVSWKRPPPALLTPTVDVNMSVIGYEVNISKEQAVRTLEALLAFTGSRLQKGVASGRLRVGSIGFVCLEGKALSFAFNPAFVKSVGQQSESKSVATSGAPFASCSPLAAGVFDARSNNEATMQRSLSLDSIIPPMASMKMIGTAILSLNAAPASHSSGGHHDTHKEREHDHRRHKHKAKRDKTRYHHSKSTAALDSMPQSLARESSNSSRDNVTSNPSLPRFLLASKRIPDGAKVCLPIPGSQYALVMQSAFERESEHRKHSSRMRDNEDAVIGVLHQATRMRKLQQSAEQAIGRRELNAFLNGQIEEKQSKQWQARLDAAKAANYDAVKILPQDPLVSEATKREVKQTLCKRLEDQVAAKEALKADKRILEQAESAYYVAKLKAQAKQEHREQLELRRLETEAMLDDWKQQRALRHDDAIASKCRRQ</sequence>
<feature type="compositionally biased region" description="Basic residues" evidence="2">
    <location>
        <begin position="251"/>
        <end position="270"/>
    </location>
</feature>
<dbReference type="VEuPathDB" id="FungiDB:PYU1_G008002"/>
<reference evidence="6" key="1">
    <citation type="journal article" date="2010" name="Genome Biol.">
        <title>Genome sequence of the necrotrophic plant pathogen Pythium ultimum reveals original pathogenicity mechanisms and effector repertoire.</title>
        <authorList>
            <person name="Levesque C.A."/>
            <person name="Brouwer H."/>
            <person name="Cano L."/>
            <person name="Hamilton J.P."/>
            <person name="Holt C."/>
            <person name="Huitema E."/>
            <person name="Raffaele S."/>
            <person name="Robideau G.P."/>
            <person name="Thines M."/>
            <person name="Win J."/>
            <person name="Zerillo M.M."/>
            <person name="Beakes G.W."/>
            <person name="Boore J.L."/>
            <person name="Busam D."/>
            <person name="Dumas B."/>
            <person name="Ferriera S."/>
            <person name="Fuerstenberg S.I."/>
            <person name="Gachon C.M."/>
            <person name="Gaulin E."/>
            <person name="Govers F."/>
            <person name="Grenville-Briggs L."/>
            <person name="Horner N."/>
            <person name="Hostetler J."/>
            <person name="Jiang R.H."/>
            <person name="Johnson J."/>
            <person name="Krajaejun T."/>
            <person name="Lin H."/>
            <person name="Meijer H.J."/>
            <person name="Moore B."/>
            <person name="Morris P."/>
            <person name="Phuntmart V."/>
            <person name="Puiu D."/>
            <person name="Shetty J."/>
            <person name="Stajich J.E."/>
            <person name="Tripathy S."/>
            <person name="Wawra S."/>
            <person name="van West P."/>
            <person name="Whitty B.R."/>
            <person name="Coutinho P.M."/>
            <person name="Henrissat B."/>
            <person name="Martin F."/>
            <person name="Thomas P.D."/>
            <person name="Tyler B.M."/>
            <person name="De Vries R.P."/>
            <person name="Kamoun S."/>
            <person name="Yandell M."/>
            <person name="Tisserat N."/>
            <person name="Buell C.R."/>
        </authorList>
    </citation>
    <scope>NUCLEOTIDE SEQUENCE</scope>
    <source>
        <strain evidence="6">DAOM:BR144</strain>
    </source>
</reference>